<dbReference type="PANTHER" id="PTHR10099">
    <property type="entry name" value="PHOSPHORIBOSYLFORMYLGLYCINAMIDINE SYNTHASE"/>
    <property type="match status" value="1"/>
</dbReference>
<keyword evidence="6 8" id="KW-0067">ATP-binding</keyword>
<comment type="pathway">
    <text evidence="8">Purine metabolism; IMP biosynthesis via de novo pathway; 5-amino-1-(5-phospho-D-ribosyl)imidazole from N(2)-formyl-N(1)-(5-phospho-D-ribosyl)glycinamide: step 1/2.</text>
</comment>
<dbReference type="PIRSF" id="PIRSF001586">
    <property type="entry name" value="FGAM_synth_I"/>
    <property type="match status" value="1"/>
</dbReference>
<feature type="active site" evidence="8">
    <location>
        <position position="215"/>
    </location>
</feature>
<organism evidence="9 10">
    <name type="scientific">Candidatus Desantisbacteria bacterium CG_4_10_14_0_8_um_filter_48_22</name>
    <dbReference type="NCBI Taxonomy" id="1974543"/>
    <lineage>
        <taxon>Bacteria</taxon>
        <taxon>Candidatus Desantisiibacteriota</taxon>
    </lineage>
</organism>
<dbReference type="EC" id="3.5.1.2" evidence="8"/>
<evidence type="ECO:0000256" key="1">
    <source>
        <dbReference type="ARBA" id="ARBA00022490"/>
    </source>
</evidence>
<keyword evidence="1 8" id="KW-0963">Cytoplasm</keyword>
<keyword evidence="3 8" id="KW-0547">Nucleotide-binding</keyword>
<dbReference type="GO" id="GO:0004642">
    <property type="term" value="F:phosphoribosylformylglycinamidine synthase activity"/>
    <property type="evidence" value="ECO:0007669"/>
    <property type="project" value="UniProtKB-UniRule"/>
</dbReference>
<keyword evidence="4 8" id="KW-0658">Purine biosynthesis</keyword>
<dbReference type="HAMAP" id="MF_00421">
    <property type="entry name" value="PurQ"/>
    <property type="match status" value="1"/>
</dbReference>
<proteinExistence type="inferred from homology"/>
<dbReference type="SMART" id="SM01211">
    <property type="entry name" value="GATase_5"/>
    <property type="match status" value="1"/>
</dbReference>
<dbReference type="AlphaFoldDB" id="A0A2M7SBE2"/>
<dbReference type="Proteomes" id="UP000229307">
    <property type="component" value="Unassembled WGS sequence"/>
</dbReference>
<accession>A0A2M7SBE2</accession>
<dbReference type="EC" id="6.3.5.3" evidence="8"/>
<dbReference type="GO" id="GO:0004359">
    <property type="term" value="F:glutaminase activity"/>
    <property type="evidence" value="ECO:0007669"/>
    <property type="project" value="UniProtKB-EC"/>
</dbReference>
<keyword evidence="5 8" id="KW-0378">Hydrolase</keyword>
<feature type="active site" evidence="8">
    <location>
        <position position="213"/>
    </location>
</feature>
<evidence type="ECO:0000256" key="5">
    <source>
        <dbReference type="ARBA" id="ARBA00022801"/>
    </source>
</evidence>
<dbReference type="InterPro" id="IPR010075">
    <property type="entry name" value="PRibForGlyAmidine_synth_PurQ"/>
</dbReference>
<dbReference type="Gene3D" id="3.40.50.880">
    <property type="match status" value="1"/>
</dbReference>
<comment type="caution">
    <text evidence="9">The sequence shown here is derived from an EMBL/GenBank/DDBJ whole genome shotgun (WGS) entry which is preliminary data.</text>
</comment>
<dbReference type="InterPro" id="IPR029062">
    <property type="entry name" value="Class_I_gatase-like"/>
</dbReference>
<evidence type="ECO:0000256" key="6">
    <source>
        <dbReference type="ARBA" id="ARBA00022840"/>
    </source>
</evidence>
<dbReference type="EMBL" id="PFMR01000165">
    <property type="protein sequence ID" value="PIZ16814.1"/>
    <property type="molecule type" value="Genomic_DNA"/>
</dbReference>
<evidence type="ECO:0000256" key="3">
    <source>
        <dbReference type="ARBA" id="ARBA00022741"/>
    </source>
</evidence>
<comment type="subunit">
    <text evidence="8">Part of the FGAM synthase complex composed of 1 PurL, 1 PurQ and 2 PurS subunits.</text>
</comment>
<dbReference type="PROSITE" id="PS51273">
    <property type="entry name" value="GATASE_TYPE_1"/>
    <property type="match status" value="1"/>
</dbReference>
<evidence type="ECO:0000313" key="10">
    <source>
        <dbReference type="Proteomes" id="UP000229307"/>
    </source>
</evidence>
<comment type="catalytic activity">
    <reaction evidence="8">
        <text>L-glutamine + H2O = L-glutamate + NH4(+)</text>
        <dbReference type="Rhea" id="RHEA:15889"/>
        <dbReference type="ChEBI" id="CHEBI:15377"/>
        <dbReference type="ChEBI" id="CHEBI:28938"/>
        <dbReference type="ChEBI" id="CHEBI:29985"/>
        <dbReference type="ChEBI" id="CHEBI:58359"/>
        <dbReference type="EC" id="3.5.1.2"/>
    </reaction>
</comment>
<dbReference type="UniPathway" id="UPA00074">
    <property type="reaction ID" value="UER00128"/>
</dbReference>
<comment type="subcellular location">
    <subcellularLocation>
        <location evidence="8">Cytoplasm</location>
    </subcellularLocation>
</comment>
<evidence type="ECO:0000256" key="8">
    <source>
        <dbReference type="HAMAP-Rule" id="MF_00421"/>
    </source>
</evidence>
<evidence type="ECO:0000256" key="7">
    <source>
        <dbReference type="ARBA" id="ARBA00022962"/>
    </source>
</evidence>
<evidence type="ECO:0000256" key="4">
    <source>
        <dbReference type="ARBA" id="ARBA00022755"/>
    </source>
</evidence>
<feature type="active site" description="Nucleophile" evidence="8">
    <location>
        <position position="96"/>
    </location>
</feature>
<dbReference type="PANTHER" id="PTHR10099:SF1">
    <property type="entry name" value="PHOSPHORIBOSYLFORMYLGLYCINAMIDINE SYNTHASE"/>
    <property type="match status" value="1"/>
</dbReference>
<sequence length="252" mass="28082">MKKAKVIVLRTAGTNCDRETVFAFQAAGADVDLVHINELIQGGKNLEPYKILALPGGFSYGDDIAAGKVLANELIYKLRQDIRKFVQSGKLVIGICNGFQVLVKTGLLPHSTLTFNDSGKFEDRWVYLKNVNRNKCVFTRGIKGIYLPIAHGEGKFVTDSKTLKELEKNDGIVFKYVDGKGREAGYPWNPNGSMDGIAGICNKEGNVFGMMPHPERFLSRYQHPHWQREKLPEEGGGLKIFKNAVQFAARHL</sequence>
<comment type="function">
    <text evidence="8">Part of the phosphoribosylformylglycinamidine synthase complex involved in the purines biosynthetic pathway. Catalyzes the ATP-dependent conversion of formylglycinamide ribonucleotide (FGAR) and glutamine to yield formylglycinamidine ribonucleotide (FGAM) and glutamate. The FGAM synthase complex is composed of three subunits. PurQ produces an ammonia molecule by converting glutamine to glutamate. PurL transfers the ammonia molecule to FGAR to form FGAM in an ATP-dependent manner. PurS interacts with PurQ and PurL and is thought to assist in the transfer of the ammonia molecule from PurQ to PurL.</text>
</comment>
<dbReference type="Pfam" id="PF13507">
    <property type="entry name" value="GATase_5"/>
    <property type="match status" value="1"/>
</dbReference>
<evidence type="ECO:0000313" key="9">
    <source>
        <dbReference type="EMBL" id="PIZ16814.1"/>
    </source>
</evidence>
<keyword evidence="2 8" id="KW-0436">Ligase</keyword>
<gene>
    <name evidence="8 9" type="primary">purQ</name>
    <name evidence="9" type="ORF">COY52_05945</name>
</gene>
<dbReference type="GO" id="GO:0005524">
    <property type="term" value="F:ATP binding"/>
    <property type="evidence" value="ECO:0007669"/>
    <property type="project" value="UniProtKB-KW"/>
</dbReference>
<comment type="catalytic activity">
    <reaction evidence="8">
        <text>N(2)-formyl-N(1)-(5-phospho-beta-D-ribosyl)glycinamide + L-glutamine + ATP + H2O = 2-formamido-N(1)-(5-O-phospho-beta-D-ribosyl)acetamidine + L-glutamate + ADP + phosphate + H(+)</text>
        <dbReference type="Rhea" id="RHEA:17129"/>
        <dbReference type="ChEBI" id="CHEBI:15377"/>
        <dbReference type="ChEBI" id="CHEBI:15378"/>
        <dbReference type="ChEBI" id="CHEBI:29985"/>
        <dbReference type="ChEBI" id="CHEBI:30616"/>
        <dbReference type="ChEBI" id="CHEBI:43474"/>
        <dbReference type="ChEBI" id="CHEBI:58359"/>
        <dbReference type="ChEBI" id="CHEBI:147286"/>
        <dbReference type="ChEBI" id="CHEBI:147287"/>
        <dbReference type="ChEBI" id="CHEBI:456216"/>
        <dbReference type="EC" id="6.3.5.3"/>
    </reaction>
</comment>
<keyword evidence="7 8" id="KW-0315">Glutamine amidotransferase</keyword>
<dbReference type="CDD" id="cd01740">
    <property type="entry name" value="GATase1_FGAR_AT"/>
    <property type="match status" value="1"/>
</dbReference>
<name>A0A2M7SBE2_9BACT</name>
<protein>
    <recommendedName>
        <fullName evidence="8">Phosphoribosylformylglycinamidine synthase subunit PurQ</fullName>
        <shortName evidence="8">FGAM synthase</shortName>
        <ecNumber evidence="8">6.3.5.3</ecNumber>
    </recommendedName>
    <alternativeName>
        <fullName evidence="8">Formylglycinamide ribonucleotide amidotransferase subunit I</fullName>
        <shortName evidence="8">FGAR amidotransferase I</shortName>
        <shortName evidence="8">FGAR-AT I</shortName>
    </alternativeName>
    <alternativeName>
        <fullName evidence="8">Glutaminase PurQ</fullName>
        <ecNumber evidence="8">3.5.1.2</ecNumber>
    </alternativeName>
    <alternativeName>
        <fullName evidence="8">Phosphoribosylformylglycinamidine synthase subunit I</fullName>
    </alternativeName>
</protein>
<dbReference type="SUPFAM" id="SSF52317">
    <property type="entry name" value="Class I glutamine amidotransferase-like"/>
    <property type="match status" value="1"/>
</dbReference>
<dbReference type="NCBIfam" id="TIGR01737">
    <property type="entry name" value="FGAM_synth_I"/>
    <property type="match status" value="1"/>
</dbReference>
<evidence type="ECO:0000256" key="2">
    <source>
        <dbReference type="ARBA" id="ARBA00022598"/>
    </source>
</evidence>
<reference evidence="10" key="1">
    <citation type="submission" date="2017-09" db="EMBL/GenBank/DDBJ databases">
        <title>Depth-based differentiation of microbial function through sediment-hosted aquifers and enrichment of novel symbionts in the deep terrestrial subsurface.</title>
        <authorList>
            <person name="Probst A.J."/>
            <person name="Ladd B."/>
            <person name="Jarett J.K."/>
            <person name="Geller-Mcgrath D.E."/>
            <person name="Sieber C.M.K."/>
            <person name="Emerson J.B."/>
            <person name="Anantharaman K."/>
            <person name="Thomas B.C."/>
            <person name="Malmstrom R."/>
            <person name="Stieglmeier M."/>
            <person name="Klingl A."/>
            <person name="Woyke T."/>
            <person name="Ryan C.M."/>
            <person name="Banfield J.F."/>
        </authorList>
    </citation>
    <scope>NUCLEOTIDE SEQUENCE [LARGE SCALE GENOMIC DNA]</scope>
</reference>
<dbReference type="GO" id="GO:0005737">
    <property type="term" value="C:cytoplasm"/>
    <property type="evidence" value="ECO:0007669"/>
    <property type="project" value="UniProtKB-SubCell"/>
</dbReference>
<dbReference type="GO" id="GO:0006189">
    <property type="term" value="P:'de novo' IMP biosynthetic process"/>
    <property type="evidence" value="ECO:0007669"/>
    <property type="project" value="UniProtKB-UniRule"/>
</dbReference>